<evidence type="ECO:0000256" key="2">
    <source>
        <dbReference type="ARBA" id="ARBA00022741"/>
    </source>
</evidence>
<dbReference type="NCBIfam" id="TIGR00244">
    <property type="entry name" value="transcriptional regulator NrdR"/>
    <property type="match status" value="1"/>
</dbReference>
<evidence type="ECO:0000313" key="9">
    <source>
        <dbReference type="EMBL" id="TET46843.1"/>
    </source>
</evidence>
<organism evidence="9 10">
    <name type="scientific">candidate division TA06 bacterium</name>
    <dbReference type="NCBI Taxonomy" id="2250710"/>
    <lineage>
        <taxon>Bacteria</taxon>
        <taxon>Bacteria division TA06</taxon>
    </lineage>
</organism>
<proteinExistence type="inferred from homology"/>
<evidence type="ECO:0000256" key="5">
    <source>
        <dbReference type="ARBA" id="ARBA00023125"/>
    </source>
</evidence>
<keyword evidence="2 7" id="KW-0547">Nucleotide-binding</keyword>
<keyword evidence="6" id="KW-0804">Transcription</keyword>
<comment type="caution">
    <text evidence="9">The sequence shown here is derived from an EMBL/GenBank/DDBJ whole genome shotgun (WGS) entry which is preliminary data.</text>
</comment>
<dbReference type="InterPro" id="IPR003796">
    <property type="entry name" value="RNR_NrdR-like"/>
</dbReference>
<keyword evidence="3 7" id="KW-0067">ATP-binding</keyword>
<dbReference type="HAMAP" id="MF_00440">
    <property type="entry name" value="NrdR"/>
    <property type="match status" value="1"/>
</dbReference>
<keyword evidence="5" id="KW-0238">DNA-binding</keyword>
<keyword evidence="4" id="KW-0805">Transcription regulation</keyword>
<dbReference type="PANTHER" id="PTHR30455">
    <property type="entry name" value="TRANSCRIPTIONAL REPRESSOR NRDR"/>
    <property type="match status" value="1"/>
</dbReference>
<name>A0A523UWB9_UNCT6</name>
<dbReference type="InterPro" id="IPR005144">
    <property type="entry name" value="ATP-cone_dom"/>
</dbReference>
<dbReference type="InterPro" id="IPR055173">
    <property type="entry name" value="NrdR-like_N"/>
</dbReference>
<dbReference type="Proteomes" id="UP000315525">
    <property type="component" value="Unassembled WGS sequence"/>
</dbReference>
<dbReference type="GO" id="GO:0045892">
    <property type="term" value="P:negative regulation of DNA-templated transcription"/>
    <property type="evidence" value="ECO:0007669"/>
    <property type="project" value="InterPro"/>
</dbReference>
<feature type="domain" description="ATP-cone" evidence="8">
    <location>
        <begin position="49"/>
        <end position="139"/>
    </location>
</feature>
<evidence type="ECO:0000256" key="1">
    <source>
        <dbReference type="ARBA" id="ARBA00022491"/>
    </source>
</evidence>
<evidence type="ECO:0000313" key="10">
    <source>
        <dbReference type="Proteomes" id="UP000315525"/>
    </source>
</evidence>
<protein>
    <submittedName>
        <fullName evidence="9">Transcriptional repressor NrdR</fullName>
    </submittedName>
</protein>
<dbReference type="EMBL" id="SOJN01000041">
    <property type="protein sequence ID" value="TET46843.1"/>
    <property type="molecule type" value="Genomic_DNA"/>
</dbReference>
<dbReference type="Pfam" id="PF22811">
    <property type="entry name" value="Zn_ribbon_NrdR"/>
    <property type="match status" value="1"/>
</dbReference>
<accession>A0A523UWB9</accession>
<evidence type="ECO:0000256" key="4">
    <source>
        <dbReference type="ARBA" id="ARBA00023015"/>
    </source>
</evidence>
<feature type="non-terminal residue" evidence="9">
    <location>
        <position position="154"/>
    </location>
</feature>
<dbReference type="GO" id="GO:0005524">
    <property type="term" value="F:ATP binding"/>
    <property type="evidence" value="ECO:0007669"/>
    <property type="project" value="UniProtKB-UniRule"/>
</dbReference>
<evidence type="ECO:0000256" key="3">
    <source>
        <dbReference type="ARBA" id="ARBA00022840"/>
    </source>
</evidence>
<evidence type="ECO:0000256" key="7">
    <source>
        <dbReference type="PROSITE-ProRule" id="PRU00492"/>
    </source>
</evidence>
<evidence type="ECO:0000256" key="6">
    <source>
        <dbReference type="ARBA" id="ARBA00023163"/>
    </source>
</evidence>
<dbReference type="AlphaFoldDB" id="A0A523UWB9"/>
<sequence>MKCPYCGHEEDKVVDSRSSKDGEAIRRRRECLRCGERFTTYEYIEKTPLNVVKRDGRREPFNRQKLIDGMITACRKRPISTEKIESLADQIELEISETASSEVTSLTIGQKVMEKLKGLDEVSYVRFASVYRKFKDTSEFHTVLKGLSEEEPPE</sequence>
<dbReference type="PROSITE" id="PS51161">
    <property type="entry name" value="ATP_CONE"/>
    <property type="match status" value="1"/>
</dbReference>
<dbReference type="PANTHER" id="PTHR30455:SF2">
    <property type="entry name" value="TRANSCRIPTIONAL REPRESSOR NRDR"/>
    <property type="match status" value="1"/>
</dbReference>
<dbReference type="Pfam" id="PF03477">
    <property type="entry name" value="ATP-cone"/>
    <property type="match status" value="1"/>
</dbReference>
<dbReference type="GO" id="GO:0008270">
    <property type="term" value="F:zinc ion binding"/>
    <property type="evidence" value="ECO:0007669"/>
    <property type="project" value="InterPro"/>
</dbReference>
<keyword evidence="1" id="KW-0678">Repressor</keyword>
<dbReference type="GO" id="GO:0003677">
    <property type="term" value="F:DNA binding"/>
    <property type="evidence" value="ECO:0007669"/>
    <property type="project" value="UniProtKB-KW"/>
</dbReference>
<evidence type="ECO:0000259" key="8">
    <source>
        <dbReference type="PROSITE" id="PS51161"/>
    </source>
</evidence>
<gene>
    <name evidence="9" type="primary">nrdR</name>
    <name evidence="9" type="ORF">E3J62_03045</name>
</gene>
<reference evidence="9 10" key="1">
    <citation type="submission" date="2019-03" db="EMBL/GenBank/DDBJ databases">
        <title>Metabolic potential of uncultured bacteria and archaea associated with petroleum seepage in deep-sea sediments.</title>
        <authorList>
            <person name="Dong X."/>
            <person name="Hubert C."/>
        </authorList>
    </citation>
    <scope>NUCLEOTIDE SEQUENCE [LARGE SCALE GENOMIC DNA]</scope>
    <source>
        <strain evidence="9">E44_bin18</strain>
    </source>
</reference>